<dbReference type="SUPFAM" id="SSF46689">
    <property type="entry name" value="Homeodomain-like"/>
    <property type="match status" value="1"/>
</dbReference>
<organism evidence="4 5">
    <name type="scientific">Pseudomonas fluorescens</name>
    <dbReference type="NCBI Taxonomy" id="294"/>
    <lineage>
        <taxon>Bacteria</taxon>
        <taxon>Pseudomonadati</taxon>
        <taxon>Pseudomonadota</taxon>
        <taxon>Gammaproteobacteria</taxon>
        <taxon>Pseudomonadales</taxon>
        <taxon>Pseudomonadaceae</taxon>
        <taxon>Pseudomonas</taxon>
    </lineage>
</organism>
<gene>
    <name evidence="4" type="ORF">PS928_01894</name>
</gene>
<accession>A0A5E7T664</accession>
<dbReference type="InterPro" id="IPR001647">
    <property type="entry name" value="HTH_TetR"/>
</dbReference>
<dbReference type="AlphaFoldDB" id="A0A5E7T664"/>
<evidence type="ECO:0000313" key="5">
    <source>
        <dbReference type="Proteomes" id="UP000381378"/>
    </source>
</evidence>
<dbReference type="Gene3D" id="1.10.357.10">
    <property type="entry name" value="Tetracycline Repressor, domain 2"/>
    <property type="match status" value="1"/>
</dbReference>
<dbReference type="InterPro" id="IPR009057">
    <property type="entry name" value="Homeodomain-like_sf"/>
</dbReference>
<dbReference type="Pfam" id="PF00440">
    <property type="entry name" value="TetR_N"/>
    <property type="match status" value="1"/>
</dbReference>
<name>A0A5E7T664_PSEFL</name>
<dbReference type="PROSITE" id="PS50977">
    <property type="entry name" value="HTH_TETR_2"/>
    <property type="match status" value="1"/>
</dbReference>
<dbReference type="Proteomes" id="UP000381378">
    <property type="component" value="Unassembled WGS sequence"/>
</dbReference>
<dbReference type="InterPro" id="IPR050624">
    <property type="entry name" value="HTH-type_Tx_Regulator"/>
</dbReference>
<dbReference type="PRINTS" id="PR00455">
    <property type="entry name" value="HTHTETR"/>
</dbReference>
<feature type="DNA-binding region" description="H-T-H motif" evidence="2">
    <location>
        <begin position="53"/>
        <end position="72"/>
    </location>
</feature>
<sequence>MQCRLPFFEIAVDDPADHAAARLLWEQAAINTFLDTRQQALSLFASKGYSNVGMRELASALGINCGSIYNHIESKEALLYELFEELLGLLQTKAMQIQRNAEAPKRLRKIIEMHLSLLDRMPCHFQLLEREWRHLSEPWLDQADAHRARYEQIIAAAIGPSACSHACTKSIVTLLNQAPAWLPALRLTVSARLDLVYAMVELIIAQVISD</sequence>
<dbReference type="GO" id="GO:0003677">
    <property type="term" value="F:DNA binding"/>
    <property type="evidence" value="ECO:0007669"/>
    <property type="project" value="UniProtKB-UniRule"/>
</dbReference>
<dbReference type="OrthoDB" id="7028830at2"/>
<evidence type="ECO:0000259" key="3">
    <source>
        <dbReference type="PROSITE" id="PS50977"/>
    </source>
</evidence>
<protein>
    <recommendedName>
        <fullName evidence="3">HTH tetR-type domain-containing protein</fullName>
    </recommendedName>
</protein>
<dbReference type="PANTHER" id="PTHR43479:SF11">
    <property type="entry name" value="ACREF_ENVCD OPERON REPRESSOR-RELATED"/>
    <property type="match status" value="1"/>
</dbReference>
<feature type="domain" description="HTH tetR-type" evidence="3">
    <location>
        <begin position="30"/>
        <end position="90"/>
    </location>
</feature>
<evidence type="ECO:0000313" key="4">
    <source>
        <dbReference type="EMBL" id="VVP93694.1"/>
    </source>
</evidence>
<proteinExistence type="predicted"/>
<keyword evidence="1 2" id="KW-0238">DNA-binding</keyword>
<evidence type="ECO:0000256" key="1">
    <source>
        <dbReference type="ARBA" id="ARBA00023125"/>
    </source>
</evidence>
<dbReference type="EMBL" id="CABVJF010000006">
    <property type="protein sequence ID" value="VVP93694.1"/>
    <property type="molecule type" value="Genomic_DNA"/>
</dbReference>
<reference evidence="4 5" key="1">
    <citation type="submission" date="2019-09" db="EMBL/GenBank/DDBJ databases">
        <authorList>
            <person name="Chandra G."/>
            <person name="Truman W A."/>
        </authorList>
    </citation>
    <scope>NUCLEOTIDE SEQUENCE [LARGE SCALE GENOMIC DNA]</scope>
    <source>
        <strain evidence="4">PS928</strain>
    </source>
</reference>
<dbReference type="PANTHER" id="PTHR43479">
    <property type="entry name" value="ACREF/ENVCD OPERON REPRESSOR-RELATED"/>
    <property type="match status" value="1"/>
</dbReference>
<evidence type="ECO:0000256" key="2">
    <source>
        <dbReference type="PROSITE-ProRule" id="PRU00335"/>
    </source>
</evidence>